<evidence type="ECO:0000313" key="9">
    <source>
        <dbReference type="EMBL" id="HIU46060.1"/>
    </source>
</evidence>
<reference evidence="9" key="1">
    <citation type="submission" date="2020-10" db="EMBL/GenBank/DDBJ databases">
        <authorList>
            <person name="Gilroy R."/>
        </authorList>
    </citation>
    <scope>NUCLEOTIDE SEQUENCE</scope>
    <source>
        <strain evidence="9">ChiSxjej2B14-8506</strain>
    </source>
</reference>
<dbReference type="PANTHER" id="PTHR33991">
    <property type="entry name" value="DNA REPAIR PROTEIN RECO"/>
    <property type="match status" value="1"/>
</dbReference>
<dbReference type="PANTHER" id="PTHR33991:SF1">
    <property type="entry name" value="DNA REPAIR PROTEIN RECO"/>
    <property type="match status" value="1"/>
</dbReference>
<accession>A0A9D1LQA0</accession>
<dbReference type="Gene3D" id="1.20.1440.120">
    <property type="entry name" value="Recombination protein O, C-terminal domain"/>
    <property type="match status" value="1"/>
</dbReference>
<dbReference type="InterPro" id="IPR022572">
    <property type="entry name" value="DNA_rep/recomb_RecO_N"/>
</dbReference>
<feature type="domain" description="DNA replication/recombination mediator RecO N-terminal" evidence="8">
    <location>
        <begin position="1"/>
        <end position="79"/>
    </location>
</feature>
<keyword evidence="4 7" id="KW-0233">DNA recombination</keyword>
<protein>
    <recommendedName>
        <fullName evidence="2 7">DNA repair protein RecO</fullName>
    </recommendedName>
    <alternativeName>
        <fullName evidence="6 7">Recombination protein O</fullName>
    </alternativeName>
</protein>
<evidence type="ECO:0000256" key="6">
    <source>
        <dbReference type="ARBA" id="ARBA00033409"/>
    </source>
</evidence>
<keyword evidence="3 7" id="KW-0227">DNA damage</keyword>
<dbReference type="NCBIfam" id="TIGR00613">
    <property type="entry name" value="reco"/>
    <property type="match status" value="1"/>
</dbReference>
<sequence length="233" mass="25960">MAEVKTDAIVLRHVDFGESNRMLTLLSPGLGKLSVSARGCRRRGARLTNATEVFCAGEYMLNQRQDRYTLTGCQIKDAFYDLRCDYDRLSEGAHWLRLVETIATPNQEQPLLFALLLKGLTYLNYSKQDTRRIALTFYMHLARVGGFAPELYRCSICGQAVRPPLKLDMAGGGVSCARCGANGLALGERTLEVLRGFSTLKFAALEGVTVDEVELERAYSLMSQYIDVQTDRA</sequence>
<organism evidence="9 10">
    <name type="scientific">Candidatus Fimadaptatus faecigallinarum</name>
    <dbReference type="NCBI Taxonomy" id="2840814"/>
    <lineage>
        <taxon>Bacteria</taxon>
        <taxon>Bacillati</taxon>
        <taxon>Bacillota</taxon>
        <taxon>Clostridia</taxon>
        <taxon>Eubacteriales</taxon>
        <taxon>Candidatus Fimadaptatus</taxon>
    </lineage>
</organism>
<evidence type="ECO:0000256" key="5">
    <source>
        <dbReference type="ARBA" id="ARBA00023204"/>
    </source>
</evidence>
<dbReference type="InterPro" id="IPR012340">
    <property type="entry name" value="NA-bd_OB-fold"/>
</dbReference>
<evidence type="ECO:0000256" key="4">
    <source>
        <dbReference type="ARBA" id="ARBA00023172"/>
    </source>
</evidence>
<dbReference type="Pfam" id="PF02565">
    <property type="entry name" value="RecO_C"/>
    <property type="match status" value="1"/>
</dbReference>
<name>A0A9D1LQA0_9FIRM</name>
<dbReference type="Gene3D" id="6.20.220.20">
    <property type="entry name" value="Recombination protein O, zinc-binding domain"/>
    <property type="match status" value="1"/>
</dbReference>
<dbReference type="HAMAP" id="MF_00201">
    <property type="entry name" value="RecO"/>
    <property type="match status" value="1"/>
</dbReference>
<dbReference type="SUPFAM" id="SSF50249">
    <property type="entry name" value="Nucleic acid-binding proteins"/>
    <property type="match status" value="1"/>
</dbReference>
<comment type="caution">
    <text evidence="9">The sequence shown here is derived from an EMBL/GenBank/DDBJ whole genome shotgun (WGS) entry which is preliminary data.</text>
</comment>
<dbReference type="GO" id="GO:0006310">
    <property type="term" value="P:DNA recombination"/>
    <property type="evidence" value="ECO:0007669"/>
    <property type="project" value="UniProtKB-UniRule"/>
</dbReference>
<gene>
    <name evidence="7 9" type="primary">recO</name>
    <name evidence="9" type="ORF">IAC59_02250</name>
</gene>
<evidence type="ECO:0000256" key="3">
    <source>
        <dbReference type="ARBA" id="ARBA00022763"/>
    </source>
</evidence>
<dbReference type="Gene3D" id="2.40.50.140">
    <property type="entry name" value="Nucleic acid-binding proteins"/>
    <property type="match status" value="1"/>
</dbReference>
<evidence type="ECO:0000256" key="2">
    <source>
        <dbReference type="ARBA" id="ARBA00021310"/>
    </source>
</evidence>
<dbReference type="InterPro" id="IPR042242">
    <property type="entry name" value="RecO_C"/>
</dbReference>
<dbReference type="GO" id="GO:0043590">
    <property type="term" value="C:bacterial nucleoid"/>
    <property type="evidence" value="ECO:0007669"/>
    <property type="project" value="TreeGrafter"/>
</dbReference>
<keyword evidence="5 7" id="KW-0234">DNA repair</keyword>
<dbReference type="InterPro" id="IPR003717">
    <property type="entry name" value="RecO"/>
</dbReference>
<dbReference type="InterPro" id="IPR037278">
    <property type="entry name" value="ARFGAP/RecO"/>
</dbReference>
<dbReference type="SUPFAM" id="SSF57863">
    <property type="entry name" value="ArfGap/RecO-like zinc finger"/>
    <property type="match status" value="1"/>
</dbReference>
<reference evidence="9" key="2">
    <citation type="journal article" date="2021" name="PeerJ">
        <title>Extensive microbial diversity within the chicken gut microbiome revealed by metagenomics and culture.</title>
        <authorList>
            <person name="Gilroy R."/>
            <person name="Ravi A."/>
            <person name="Getino M."/>
            <person name="Pursley I."/>
            <person name="Horton D.L."/>
            <person name="Alikhan N.F."/>
            <person name="Baker D."/>
            <person name="Gharbi K."/>
            <person name="Hall N."/>
            <person name="Watson M."/>
            <person name="Adriaenssens E.M."/>
            <person name="Foster-Nyarko E."/>
            <person name="Jarju S."/>
            <person name="Secka A."/>
            <person name="Antonio M."/>
            <person name="Oren A."/>
            <person name="Chaudhuri R.R."/>
            <person name="La Ragione R."/>
            <person name="Hildebrand F."/>
            <person name="Pallen M.J."/>
        </authorList>
    </citation>
    <scope>NUCLEOTIDE SEQUENCE</scope>
    <source>
        <strain evidence="9">ChiSxjej2B14-8506</strain>
    </source>
</reference>
<evidence type="ECO:0000256" key="7">
    <source>
        <dbReference type="HAMAP-Rule" id="MF_00201"/>
    </source>
</evidence>
<dbReference type="EMBL" id="DVNK01000016">
    <property type="protein sequence ID" value="HIU46060.1"/>
    <property type="molecule type" value="Genomic_DNA"/>
</dbReference>
<comment type="similarity">
    <text evidence="1 7">Belongs to the RecO family.</text>
</comment>
<proteinExistence type="inferred from homology"/>
<dbReference type="AlphaFoldDB" id="A0A9D1LQA0"/>
<dbReference type="Pfam" id="PF11967">
    <property type="entry name" value="RecO_N"/>
    <property type="match status" value="1"/>
</dbReference>
<comment type="function">
    <text evidence="7">Involved in DNA repair and RecF pathway recombination.</text>
</comment>
<evidence type="ECO:0000259" key="8">
    <source>
        <dbReference type="Pfam" id="PF11967"/>
    </source>
</evidence>
<evidence type="ECO:0000313" key="10">
    <source>
        <dbReference type="Proteomes" id="UP000824123"/>
    </source>
</evidence>
<dbReference type="Proteomes" id="UP000824123">
    <property type="component" value="Unassembled WGS sequence"/>
</dbReference>
<evidence type="ECO:0000256" key="1">
    <source>
        <dbReference type="ARBA" id="ARBA00007452"/>
    </source>
</evidence>
<dbReference type="GO" id="GO:0006302">
    <property type="term" value="P:double-strand break repair"/>
    <property type="evidence" value="ECO:0007669"/>
    <property type="project" value="TreeGrafter"/>
</dbReference>